<evidence type="ECO:0000313" key="2">
    <source>
        <dbReference type="Proteomes" id="UP000324222"/>
    </source>
</evidence>
<keyword evidence="2" id="KW-1185">Reference proteome</keyword>
<reference evidence="1 2" key="1">
    <citation type="submission" date="2019-05" db="EMBL/GenBank/DDBJ databases">
        <title>Another draft genome of Portunus trituberculatus and its Hox gene families provides insights of decapod evolution.</title>
        <authorList>
            <person name="Jeong J.-H."/>
            <person name="Song I."/>
            <person name="Kim S."/>
            <person name="Choi T."/>
            <person name="Kim D."/>
            <person name="Ryu S."/>
            <person name="Kim W."/>
        </authorList>
    </citation>
    <scope>NUCLEOTIDE SEQUENCE [LARGE SCALE GENOMIC DNA]</scope>
    <source>
        <tissue evidence="1">Muscle</tissue>
    </source>
</reference>
<accession>A0A5B7EF88</accession>
<proteinExistence type="predicted"/>
<dbReference type="AlphaFoldDB" id="A0A5B7EF88"/>
<dbReference type="Proteomes" id="UP000324222">
    <property type="component" value="Unassembled WGS sequence"/>
</dbReference>
<gene>
    <name evidence="1" type="ORF">E2C01_026133</name>
</gene>
<sequence>MKQQPSGTSAQEGHVTVAISVKNVWPAGEVLASSERRPGGQGSLARSLGSPENRVMCWASPALGLLTCKEGHGTLDTSEKQLRHLTLRLALFLCVTCIDFK</sequence>
<organism evidence="1 2">
    <name type="scientific">Portunus trituberculatus</name>
    <name type="common">Swimming crab</name>
    <name type="synonym">Neptunus trituberculatus</name>
    <dbReference type="NCBI Taxonomy" id="210409"/>
    <lineage>
        <taxon>Eukaryota</taxon>
        <taxon>Metazoa</taxon>
        <taxon>Ecdysozoa</taxon>
        <taxon>Arthropoda</taxon>
        <taxon>Crustacea</taxon>
        <taxon>Multicrustacea</taxon>
        <taxon>Malacostraca</taxon>
        <taxon>Eumalacostraca</taxon>
        <taxon>Eucarida</taxon>
        <taxon>Decapoda</taxon>
        <taxon>Pleocyemata</taxon>
        <taxon>Brachyura</taxon>
        <taxon>Eubrachyura</taxon>
        <taxon>Portunoidea</taxon>
        <taxon>Portunidae</taxon>
        <taxon>Portuninae</taxon>
        <taxon>Portunus</taxon>
    </lineage>
</organism>
<name>A0A5B7EF88_PORTR</name>
<comment type="caution">
    <text evidence="1">The sequence shown here is derived from an EMBL/GenBank/DDBJ whole genome shotgun (WGS) entry which is preliminary data.</text>
</comment>
<protein>
    <submittedName>
        <fullName evidence="1">Uncharacterized protein</fullName>
    </submittedName>
</protein>
<evidence type="ECO:0000313" key="1">
    <source>
        <dbReference type="EMBL" id="MPC32802.1"/>
    </source>
</evidence>
<dbReference type="EMBL" id="VSRR010002699">
    <property type="protein sequence ID" value="MPC32802.1"/>
    <property type="molecule type" value="Genomic_DNA"/>
</dbReference>